<dbReference type="SUPFAM" id="SSF69318">
    <property type="entry name" value="Integrin alpha N-terminal domain"/>
    <property type="match status" value="1"/>
</dbReference>
<dbReference type="EMBL" id="BMAT01007160">
    <property type="protein sequence ID" value="GFR58654.1"/>
    <property type="molecule type" value="Genomic_DNA"/>
</dbReference>
<organism evidence="1 2">
    <name type="scientific">Elysia marginata</name>
    <dbReference type="NCBI Taxonomy" id="1093978"/>
    <lineage>
        <taxon>Eukaryota</taxon>
        <taxon>Metazoa</taxon>
        <taxon>Spiralia</taxon>
        <taxon>Lophotrochozoa</taxon>
        <taxon>Mollusca</taxon>
        <taxon>Gastropoda</taxon>
        <taxon>Heterobranchia</taxon>
        <taxon>Euthyneura</taxon>
        <taxon>Panpulmonata</taxon>
        <taxon>Sacoglossa</taxon>
        <taxon>Placobranchoidea</taxon>
        <taxon>Plakobranchidae</taxon>
        <taxon>Elysia</taxon>
    </lineage>
</organism>
<name>A0AAV4ECW0_9GAST</name>
<dbReference type="PANTHER" id="PTHR35836">
    <property type="entry name" value="VCBS REPEAT-CONTAINING PROTEIN"/>
    <property type="match status" value="1"/>
</dbReference>
<proteinExistence type="predicted"/>
<evidence type="ECO:0000313" key="1">
    <source>
        <dbReference type="EMBL" id="GFR58654.1"/>
    </source>
</evidence>
<accession>A0AAV4ECW0</accession>
<dbReference type="AlphaFoldDB" id="A0AAV4ECW0"/>
<dbReference type="PANTHER" id="PTHR35836:SF1">
    <property type="entry name" value="VCBS REPEAT-CONTAINING PROTEIN"/>
    <property type="match status" value="1"/>
</dbReference>
<protein>
    <submittedName>
        <fullName evidence="1">S-adenosyl-L-methionine-dependent tRNA 4-demethylwyosine synthase</fullName>
    </submittedName>
</protein>
<evidence type="ECO:0000313" key="2">
    <source>
        <dbReference type="Proteomes" id="UP000762676"/>
    </source>
</evidence>
<sequence>MNKDGTLDALTCRARSSPSGYFGSAGSFGSSFGTFIGELVWFSNPQDHSLSQPWTKNVIGPGPDVYFTHDIVDRLGNSEEVIITAEYFLPKFRIFWTESPNQDWSDTSKIKSRVIDDTLPGSDSPFYVELKDVNKDNKPDIVLTTIGAKGGGLYVYEFPDDFRTGTFTRHDIASGFSVSKQDLYKTGAPGVFGFLPAQNPMQKPSIVLAGEDSNELYLVEPSNPNNPQDWQYVKTQIIKTPDSSVDGVAVADVDGDGRAEIFASFYDLGLVKVWTTN</sequence>
<dbReference type="InterPro" id="IPR028994">
    <property type="entry name" value="Integrin_alpha_N"/>
</dbReference>
<dbReference type="Proteomes" id="UP000762676">
    <property type="component" value="Unassembled WGS sequence"/>
</dbReference>
<comment type="caution">
    <text evidence="1">The sequence shown here is derived from an EMBL/GenBank/DDBJ whole genome shotgun (WGS) entry which is preliminary data.</text>
</comment>
<gene>
    <name evidence="1" type="ORF">ElyMa_003485800</name>
</gene>
<keyword evidence="2" id="KW-1185">Reference proteome</keyword>
<reference evidence="1 2" key="1">
    <citation type="journal article" date="2021" name="Elife">
        <title>Chloroplast acquisition without the gene transfer in kleptoplastic sea slugs, Plakobranchus ocellatus.</title>
        <authorList>
            <person name="Maeda T."/>
            <person name="Takahashi S."/>
            <person name="Yoshida T."/>
            <person name="Shimamura S."/>
            <person name="Takaki Y."/>
            <person name="Nagai Y."/>
            <person name="Toyoda A."/>
            <person name="Suzuki Y."/>
            <person name="Arimoto A."/>
            <person name="Ishii H."/>
            <person name="Satoh N."/>
            <person name="Nishiyama T."/>
            <person name="Hasebe M."/>
            <person name="Maruyama T."/>
            <person name="Minagawa J."/>
            <person name="Obokata J."/>
            <person name="Shigenobu S."/>
        </authorList>
    </citation>
    <scope>NUCLEOTIDE SEQUENCE [LARGE SCALE GENOMIC DNA]</scope>
</reference>